<protein>
    <submittedName>
        <fullName evidence="1">Uncharacterized protein</fullName>
    </submittedName>
</protein>
<evidence type="ECO:0000313" key="2">
    <source>
        <dbReference type="Proteomes" id="UP001519460"/>
    </source>
</evidence>
<dbReference type="EMBL" id="JACVVK020000264">
    <property type="protein sequence ID" value="KAK7481338.1"/>
    <property type="molecule type" value="Genomic_DNA"/>
</dbReference>
<organism evidence="1 2">
    <name type="scientific">Batillaria attramentaria</name>
    <dbReference type="NCBI Taxonomy" id="370345"/>
    <lineage>
        <taxon>Eukaryota</taxon>
        <taxon>Metazoa</taxon>
        <taxon>Spiralia</taxon>
        <taxon>Lophotrochozoa</taxon>
        <taxon>Mollusca</taxon>
        <taxon>Gastropoda</taxon>
        <taxon>Caenogastropoda</taxon>
        <taxon>Sorbeoconcha</taxon>
        <taxon>Cerithioidea</taxon>
        <taxon>Batillariidae</taxon>
        <taxon>Batillaria</taxon>
    </lineage>
</organism>
<keyword evidence="2" id="KW-1185">Reference proteome</keyword>
<evidence type="ECO:0000313" key="1">
    <source>
        <dbReference type="EMBL" id="KAK7481338.1"/>
    </source>
</evidence>
<name>A0ABD0K2F4_9CAEN</name>
<reference evidence="1 2" key="1">
    <citation type="journal article" date="2023" name="Sci. Data">
        <title>Genome assembly of the Korean intertidal mud-creeper Batillaria attramentaria.</title>
        <authorList>
            <person name="Patra A.K."/>
            <person name="Ho P.T."/>
            <person name="Jun S."/>
            <person name="Lee S.J."/>
            <person name="Kim Y."/>
            <person name="Won Y.J."/>
        </authorList>
    </citation>
    <scope>NUCLEOTIDE SEQUENCE [LARGE SCALE GENOMIC DNA]</scope>
    <source>
        <strain evidence="1">Wonlab-2016</strain>
    </source>
</reference>
<sequence>MDKYCCCLNRLQFRPQSSISNPVHTEARAEDFLHPQYIIYNRFPGFYSCERSDNDSVYSVSSGFPAALPNATKLVMRMRVAVSRIVMEDNED</sequence>
<gene>
    <name evidence="1" type="ORF">BaRGS_00027418</name>
</gene>
<accession>A0ABD0K2F4</accession>
<comment type="caution">
    <text evidence="1">The sequence shown here is derived from an EMBL/GenBank/DDBJ whole genome shotgun (WGS) entry which is preliminary data.</text>
</comment>
<dbReference type="AlphaFoldDB" id="A0ABD0K2F4"/>
<proteinExistence type="predicted"/>
<dbReference type="Proteomes" id="UP001519460">
    <property type="component" value="Unassembled WGS sequence"/>
</dbReference>